<dbReference type="SUPFAM" id="SSF46785">
    <property type="entry name" value="Winged helix' DNA-binding domain"/>
    <property type="match status" value="1"/>
</dbReference>
<proteinExistence type="predicted"/>
<name>A0ABT6FCE9_9BACT</name>
<keyword evidence="3" id="KW-1185">Reference proteome</keyword>
<dbReference type="Proteomes" id="UP001216907">
    <property type="component" value="Unassembled WGS sequence"/>
</dbReference>
<sequence>MSETSDRALLDLIRRRGPLTVCELAAAVGVTGTAVRNRLARLLGAGLVERKTRQDGRGRPKHTYEASVEAHKRLGQNYADLAVALWEEMMGTVEDRKLRRAIFQRITVRLAEMYRTQVGGDGWEGRLTQLSGLLQVRGVEAEVAPGGDGLPPFLRQHSCPYYELAELDRAICGLERKMFEKVLGRGLRLSQCRLDGGRSCDFEAKPTAPAVLALGPPPSGFAPLSYEDDVNRV</sequence>
<dbReference type="PROSITE" id="PS00519">
    <property type="entry name" value="HTH_ASNC_1"/>
    <property type="match status" value="1"/>
</dbReference>
<reference evidence="2 3" key="1">
    <citation type="submission" date="2023-03" db="EMBL/GenBank/DDBJ databases">
        <title>Paludisphaera mucosa sp. nov. a novel planctomycete from northern fen.</title>
        <authorList>
            <person name="Ivanova A."/>
        </authorList>
    </citation>
    <scope>NUCLEOTIDE SEQUENCE [LARGE SCALE GENOMIC DNA]</scope>
    <source>
        <strain evidence="2 3">Pla2</strain>
    </source>
</reference>
<dbReference type="InterPro" id="IPR019885">
    <property type="entry name" value="Tscrpt_reg_HTH_AsnC-type_CS"/>
</dbReference>
<protein>
    <submittedName>
        <fullName evidence="2">MarR family transcriptional regulator</fullName>
    </submittedName>
</protein>
<dbReference type="InterPro" id="IPR036390">
    <property type="entry name" value="WH_DNA-bd_sf"/>
</dbReference>
<evidence type="ECO:0000313" key="2">
    <source>
        <dbReference type="EMBL" id="MDG3005265.1"/>
    </source>
</evidence>
<dbReference type="SMART" id="SM00418">
    <property type="entry name" value="HTH_ARSR"/>
    <property type="match status" value="1"/>
</dbReference>
<feature type="domain" description="HTH arsR-type" evidence="1">
    <location>
        <begin position="7"/>
        <end position="80"/>
    </location>
</feature>
<organism evidence="2 3">
    <name type="scientific">Paludisphaera mucosa</name>
    <dbReference type="NCBI Taxonomy" id="3030827"/>
    <lineage>
        <taxon>Bacteria</taxon>
        <taxon>Pseudomonadati</taxon>
        <taxon>Planctomycetota</taxon>
        <taxon>Planctomycetia</taxon>
        <taxon>Isosphaerales</taxon>
        <taxon>Isosphaeraceae</taxon>
        <taxon>Paludisphaera</taxon>
    </lineage>
</organism>
<gene>
    <name evidence="2" type="ORF">PZE19_15860</name>
</gene>
<dbReference type="CDD" id="cd00090">
    <property type="entry name" value="HTH_ARSR"/>
    <property type="match status" value="1"/>
</dbReference>
<dbReference type="EMBL" id="JARRAG010000002">
    <property type="protein sequence ID" value="MDG3005265.1"/>
    <property type="molecule type" value="Genomic_DNA"/>
</dbReference>
<comment type="caution">
    <text evidence="2">The sequence shown here is derived from an EMBL/GenBank/DDBJ whole genome shotgun (WGS) entry which is preliminary data.</text>
</comment>
<dbReference type="InterPro" id="IPR011991">
    <property type="entry name" value="ArsR-like_HTH"/>
</dbReference>
<dbReference type="RefSeq" id="WP_277861610.1">
    <property type="nucleotide sequence ID" value="NZ_JARRAG010000002.1"/>
</dbReference>
<dbReference type="Gene3D" id="1.10.10.10">
    <property type="entry name" value="Winged helix-like DNA-binding domain superfamily/Winged helix DNA-binding domain"/>
    <property type="match status" value="1"/>
</dbReference>
<evidence type="ECO:0000259" key="1">
    <source>
        <dbReference type="SMART" id="SM00418"/>
    </source>
</evidence>
<dbReference type="Pfam" id="PF01022">
    <property type="entry name" value="HTH_5"/>
    <property type="match status" value="1"/>
</dbReference>
<dbReference type="InterPro" id="IPR001845">
    <property type="entry name" value="HTH_ArsR_DNA-bd_dom"/>
</dbReference>
<dbReference type="InterPro" id="IPR036388">
    <property type="entry name" value="WH-like_DNA-bd_sf"/>
</dbReference>
<accession>A0ABT6FCE9</accession>
<evidence type="ECO:0000313" key="3">
    <source>
        <dbReference type="Proteomes" id="UP001216907"/>
    </source>
</evidence>